<proteinExistence type="predicted"/>
<dbReference type="Gene3D" id="1.10.645.10">
    <property type="entry name" value="Cytochrome-c3 Hydrogenase, chain B"/>
    <property type="match status" value="1"/>
</dbReference>
<evidence type="ECO:0000313" key="3">
    <source>
        <dbReference type="EMBL" id="OIQ75174.1"/>
    </source>
</evidence>
<comment type="caution">
    <text evidence="3">The sequence shown here is derived from an EMBL/GenBank/DDBJ whole genome shotgun (WGS) entry which is preliminary data.</text>
</comment>
<dbReference type="GO" id="GO:0051287">
    <property type="term" value="F:NAD binding"/>
    <property type="evidence" value="ECO:0007669"/>
    <property type="project" value="InterPro"/>
</dbReference>
<dbReference type="InterPro" id="IPR001135">
    <property type="entry name" value="NADH_Q_OxRdtase_suD"/>
</dbReference>
<dbReference type="InterPro" id="IPR029014">
    <property type="entry name" value="NiFe-Hase_large"/>
</dbReference>
<keyword evidence="1 3" id="KW-0560">Oxidoreductase</keyword>
<accession>A0A1J5PU80</accession>
<dbReference type="Pfam" id="PF00346">
    <property type="entry name" value="Complex1_49kDa"/>
    <property type="match status" value="1"/>
</dbReference>
<dbReference type="GO" id="GO:0048038">
    <property type="term" value="F:quinone binding"/>
    <property type="evidence" value="ECO:0007669"/>
    <property type="project" value="InterPro"/>
</dbReference>
<sequence>MKRTFGLGLARAASDHPIDLGYSHPSSHGGLRIHCEIQDERITSAQIEIGFMHRGVEDLFAERDYRQGVMLASRHDWSGSSGGELAYALAIEDLLGLIVPIRASWIRVLICELDRILSALTFLGALPEPESALARAVMNAQREKFAFALEKMTGARMHHQIIRVGGVGVDVDDFTLTELEALLAETDKELDPWDETLATSLQGYRGVGILDHEVALSYGASGIVARASGLMQDVRVTEPYATYGDIEYLKDRPTQLEGDIPARVASLLNEIKLSIQIIASASEHLKKSTGQPISERTPKVLRLPEGEAFRNVEGALGTSGVALFSDGGRSPLRLRLRTASWGNLSALEPTLVGVAANDLPMLLASWPFLSGDSDR</sequence>
<dbReference type="SUPFAM" id="SSF56762">
    <property type="entry name" value="HydB/Nqo4-like"/>
    <property type="match status" value="1"/>
</dbReference>
<dbReference type="EC" id="1.6.5.11" evidence="3"/>
<dbReference type="PANTHER" id="PTHR43485:SF1">
    <property type="entry name" value="FORMATE HYDROGENLYASE SUBUNIT 5-RELATED"/>
    <property type="match status" value="1"/>
</dbReference>
<dbReference type="EMBL" id="MLJW01002250">
    <property type="protein sequence ID" value="OIQ75174.1"/>
    <property type="molecule type" value="Genomic_DNA"/>
</dbReference>
<dbReference type="PANTHER" id="PTHR43485">
    <property type="entry name" value="HYDROGENASE-4 COMPONENT G"/>
    <property type="match status" value="1"/>
</dbReference>
<evidence type="ECO:0000256" key="1">
    <source>
        <dbReference type="ARBA" id="ARBA00023002"/>
    </source>
</evidence>
<organism evidence="3">
    <name type="scientific">mine drainage metagenome</name>
    <dbReference type="NCBI Taxonomy" id="410659"/>
    <lineage>
        <taxon>unclassified sequences</taxon>
        <taxon>metagenomes</taxon>
        <taxon>ecological metagenomes</taxon>
    </lineage>
</organism>
<dbReference type="InterPro" id="IPR052197">
    <property type="entry name" value="ComplexI_49kDa-like"/>
</dbReference>
<dbReference type="GO" id="GO:0016651">
    <property type="term" value="F:oxidoreductase activity, acting on NAD(P)H"/>
    <property type="evidence" value="ECO:0007669"/>
    <property type="project" value="InterPro"/>
</dbReference>
<name>A0A1J5PU80_9ZZZZ</name>
<evidence type="ECO:0000259" key="2">
    <source>
        <dbReference type="Pfam" id="PF00346"/>
    </source>
</evidence>
<protein>
    <submittedName>
        <fullName evidence="3">NADH-quinone oxidoreductase subunit 4</fullName>
        <ecNumber evidence="3">1.6.5.11</ecNumber>
    </submittedName>
</protein>
<dbReference type="AlphaFoldDB" id="A0A1J5PU80"/>
<gene>
    <name evidence="3" type="primary">nqo4_5</name>
    <name evidence="3" type="ORF">GALL_431590</name>
</gene>
<reference evidence="3" key="1">
    <citation type="submission" date="2016-10" db="EMBL/GenBank/DDBJ databases">
        <title>Sequence of Gallionella enrichment culture.</title>
        <authorList>
            <person name="Poehlein A."/>
            <person name="Muehling M."/>
            <person name="Daniel R."/>
        </authorList>
    </citation>
    <scope>NUCLEOTIDE SEQUENCE</scope>
</reference>
<feature type="domain" description="NADH-quinone oxidoreductase subunit D" evidence="2">
    <location>
        <begin position="138"/>
        <end position="375"/>
    </location>
</feature>